<dbReference type="NCBIfam" id="TIGR00761">
    <property type="entry name" value="argB"/>
    <property type="match status" value="1"/>
</dbReference>
<organism evidence="11 12">
    <name type="scientific">Candidatus Liberibacter asiaticus str. gxpsy</name>
    <dbReference type="NCBI Taxonomy" id="1174529"/>
    <lineage>
        <taxon>Bacteria</taxon>
        <taxon>Pseudomonadati</taxon>
        <taxon>Pseudomonadota</taxon>
        <taxon>Alphaproteobacteria</taxon>
        <taxon>Hyphomicrobiales</taxon>
        <taxon>Rhizobiaceae</taxon>
        <taxon>Liberibacter</taxon>
    </lineage>
</organism>
<dbReference type="PANTHER" id="PTHR23342:SF0">
    <property type="entry name" value="N-ACETYLGLUTAMATE SYNTHASE, MITOCHONDRIAL"/>
    <property type="match status" value="1"/>
</dbReference>
<dbReference type="Pfam" id="PF00696">
    <property type="entry name" value="AA_kinase"/>
    <property type="match status" value="1"/>
</dbReference>
<feature type="binding site" evidence="9">
    <location>
        <position position="192"/>
    </location>
    <ligand>
        <name>substrate</name>
    </ligand>
</feature>
<keyword evidence="4 9" id="KW-0808">Transferase</keyword>
<dbReference type="EMBL" id="CP004005">
    <property type="protein sequence ID" value="AGH16722.1"/>
    <property type="molecule type" value="Genomic_DNA"/>
</dbReference>
<dbReference type="PIRSF" id="PIRSF000728">
    <property type="entry name" value="NAGK"/>
    <property type="match status" value="1"/>
</dbReference>
<feature type="site" description="Transition state stabilizer" evidence="9">
    <location>
        <position position="31"/>
    </location>
</feature>
<comment type="subcellular location">
    <subcellularLocation>
        <location evidence="9">Cytoplasm</location>
    </subcellularLocation>
</comment>
<dbReference type="InterPro" id="IPR036393">
    <property type="entry name" value="AceGlu_kinase-like_sf"/>
</dbReference>
<evidence type="ECO:0000256" key="3">
    <source>
        <dbReference type="ARBA" id="ARBA00022605"/>
    </source>
</evidence>
<dbReference type="EC" id="2.7.2.8" evidence="9"/>
<dbReference type="InterPro" id="IPR004662">
    <property type="entry name" value="AcgluKinase_fam"/>
</dbReference>
<dbReference type="HAMAP" id="MF_00082">
    <property type="entry name" value="ArgB"/>
    <property type="match status" value="1"/>
</dbReference>
<evidence type="ECO:0000256" key="9">
    <source>
        <dbReference type="HAMAP-Rule" id="MF_00082"/>
    </source>
</evidence>
<comment type="function">
    <text evidence="9">Catalyzes the ATP-dependent phosphorylation of N-acetyl-L-glutamate.</text>
</comment>
<protein>
    <recommendedName>
        <fullName evidence="9">Acetylglutamate kinase</fullName>
        <ecNumber evidence="9">2.7.2.8</ecNumber>
    </recommendedName>
    <alternativeName>
        <fullName evidence="9">N-acetyl-L-glutamate 5-phosphotransferase</fullName>
    </alternativeName>
    <alternativeName>
        <fullName evidence="9">NAG kinase</fullName>
        <shortName evidence="9">NAGK</shortName>
    </alternativeName>
</protein>
<dbReference type="Gene3D" id="3.40.1160.10">
    <property type="entry name" value="Acetylglutamate kinase-like"/>
    <property type="match status" value="1"/>
</dbReference>
<dbReference type="GO" id="GO:0003991">
    <property type="term" value="F:acetylglutamate kinase activity"/>
    <property type="evidence" value="ECO:0007669"/>
    <property type="project" value="UniProtKB-EC"/>
</dbReference>
<keyword evidence="3 9" id="KW-0028">Amino-acid biosynthesis</keyword>
<keyword evidence="12" id="KW-1185">Reference proteome</keyword>
<evidence type="ECO:0000313" key="12">
    <source>
        <dbReference type="Proteomes" id="UP000011820"/>
    </source>
</evidence>
<feature type="site" description="Transition state stabilizer" evidence="9">
    <location>
        <position position="252"/>
    </location>
</feature>
<dbReference type="PANTHER" id="PTHR23342">
    <property type="entry name" value="N-ACETYLGLUTAMATE SYNTHASE"/>
    <property type="match status" value="1"/>
</dbReference>
<dbReference type="PRINTS" id="PR00474">
    <property type="entry name" value="GLU5KINASE"/>
</dbReference>
<reference evidence="11 12" key="1">
    <citation type="journal article" date="2013" name="Genome Announc.">
        <title>Complete Genome Sequence of a Chinese Strain of 'Candidatus Liberibacter asiaticus'.</title>
        <authorList>
            <person name="Lin H."/>
            <person name="Han C.S."/>
            <person name="Liu B."/>
            <person name="Lou B."/>
            <person name="Bai X."/>
            <person name="Deng C."/>
            <person name="Civerolo E.L."/>
            <person name="Gupta G."/>
        </authorList>
    </citation>
    <scope>NUCLEOTIDE SEQUENCE [LARGE SCALE GENOMIC DNA]</scope>
    <source>
        <strain evidence="12">gxpsy</strain>
    </source>
</reference>
<dbReference type="GeneID" id="93076726"/>
<comment type="catalytic activity">
    <reaction evidence="8 9">
        <text>N-acetyl-L-glutamate + ATP = N-acetyl-L-glutamyl 5-phosphate + ADP</text>
        <dbReference type="Rhea" id="RHEA:14629"/>
        <dbReference type="ChEBI" id="CHEBI:30616"/>
        <dbReference type="ChEBI" id="CHEBI:44337"/>
        <dbReference type="ChEBI" id="CHEBI:57936"/>
        <dbReference type="ChEBI" id="CHEBI:456216"/>
        <dbReference type="EC" id="2.7.2.8"/>
    </reaction>
</comment>
<feature type="domain" description="Aspartate/glutamate/uridylate kinase" evidence="10">
    <location>
        <begin position="27"/>
        <end position="270"/>
    </location>
</feature>
<gene>
    <name evidence="9" type="primary">argB</name>
    <name evidence="11" type="ORF">WSI_01760</name>
</gene>
<dbReference type="InterPro" id="IPR041727">
    <property type="entry name" value="NAGK-C"/>
</dbReference>
<evidence type="ECO:0000256" key="1">
    <source>
        <dbReference type="ARBA" id="ARBA00004828"/>
    </source>
</evidence>
<evidence type="ECO:0000256" key="8">
    <source>
        <dbReference type="ARBA" id="ARBA00048141"/>
    </source>
</evidence>
<evidence type="ECO:0000256" key="5">
    <source>
        <dbReference type="ARBA" id="ARBA00022741"/>
    </source>
</evidence>
<sequence>MTEKIYQFQAEILEQVLPFVQFYENETIVVKYGGHVMNCTDLSKDFVNDIALLKKSNITPVIVHGGGPQIGAVLEKMGIKSKFENGLRITDQQTAEVVEMVLAGSINKKIVSLINQTGTQAIGICGKDGNMVFAEKARHSLRLSPNTKKNINLGFVGNVIKVNRTILDLLIKSGIIPVIAPIAPGYDGATYNINADTFAGAIAEKLNVIRLLFLTDVPGVLDKNRQLISKLSINEARTLIKDGTISGGMIPKIETSIKAIENGVKSVAILDGKKPHSILMEIFTKNGSGTLLIP</sequence>
<keyword evidence="7 9" id="KW-0067">ATP-binding</keyword>
<comment type="pathway">
    <text evidence="1 9">Amino-acid biosynthesis; L-arginine biosynthesis; N(2)-acetyl-L-ornithine from L-glutamate: step 2/4.</text>
</comment>
<dbReference type="Proteomes" id="UP000011820">
    <property type="component" value="Chromosome"/>
</dbReference>
<evidence type="ECO:0000259" key="10">
    <source>
        <dbReference type="Pfam" id="PF00696"/>
    </source>
</evidence>
<keyword evidence="6 9" id="KW-0418">Kinase</keyword>
<proteinExistence type="inferred from homology"/>
<evidence type="ECO:0000256" key="6">
    <source>
        <dbReference type="ARBA" id="ARBA00022777"/>
    </source>
</evidence>
<feature type="binding site" evidence="9">
    <location>
        <begin position="66"/>
        <end position="67"/>
    </location>
    <ligand>
        <name>substrate</name>
    </ligand>
</feature>
<dbReference type="InterPro" id="IPR001048">
    <property type="entry name" value="Asp/Glu/Uridylate_kinase"/>
</dbReference>
<keyword evidence="5 9" id="KW-0547">Nucleotide-binding</keyword>
<keyword evidence="2 9" id="KW-0055">Arginine biosynthesis</keyword>
<accession>A0ABM5NF81</accession>
<comment type="similarity">
    <text evidence="9">Belongs to the acetylglutamate kinase family. ArgB subfamily.</text>
</comment>
<dbReference type="RefSeq" id="WP_015452364.1">
    <property type="nucleotide sequence ID" value="NC_020549.1"/>
</dbReference>
<dbReference type="InterPro" id="IPR037528">
    <property type="entry name" value="ArgB"/>
</dbReference>
<keyword evidence="9" id="KW-0963">Cytoplasm</keyword>
<evidence type="ECO:0000313" key="11">
    <source>
        <dbReference type="EMBL" id="AGH16722.1"/>
    </source>
</evidence>
<evidence type="ECO:0000256" key="4">
    <source>
        <dbReference type="ARBA" id="ARBA00022679"/>
    </source>
</evidence>
<evidence type="ECO:0000256" key="7">
    <source>
        <dbReference type="ARBA" id="ARBA00022840"/>
    </source>
</evidence>
<dbReference type="CDD" id="cd04250">
    <property type="entry name" value="AAK_NAGK-C"/>
    <property type="match status" value="1"/>
</dbReference>
<evidence type="ECO:0000256" key="2">
    <source>
        <dbReference type="ARBA" id="ARBA00022571"/>
    </source>
</evidence>
<name>A0ABM5NF81_LIBAS</name>
<dbReference type="InterPro" id="IPR001057">
    <property type="entry name" value="Glu/AcGlu_kinase"/>
</dbReference>
<dbReference type="SUPFAM" id="SSF53633">
    <property type="entry name" value="Carbamate kinase-like"/>
    <property type="match status" value="1"/>
</dbReference>
<feature type="binding site" evidence="9">
    <location>
        <position position="88"/>
    </location>
    <ligand>
        <name>substrate</name>
    </ligand>
</feature>